<reference evidence="2" key="1">
    <citation type="submission" date="2021-06" db="EMBL/GenBank/DDBJ databases">
        <authorList>
            <person name="Hodson N. C."/>
            <person name="Mongue J. A."/>
            <person name="Jaron S. K."/>
        </authorList>
    </citation>
    <scope>NUCLEOTIDE SEQUENCE</scope>
</reference>
<evidence type="ECO:0000313" key="2">
    <source>
        <dbReference type="EMBL" id="CAG7731731.1"/>
    </source>
</evidence>
<protein>
    <submittedName>
        <fullName evidence="2">Uncharacterized protein</fullName>
    </submittedName>
</protein>
<feature type="chain" id="PRO_5035199855" evidence="1">
    <location>
        <begin position="37"/>
        <end position="90"/>
    </location>
</feature>
<keyword evidence="1" id="KW-0732">Signal</keyword>
<organism evidence="2 3">
    <name type="scientific">Allacma fusca</name>
    <dbReference type="NCBI Taxonomy" id="39272"/>
    <lineage>
        <taxon>Eukaryota</taxon>
        <taxon>Metazoa</taxon>
        <taxon>Ecdysozoa</taxon>
        <taxon>Arthropoda</taxon>
        <taxon>Hexapoda</taxon>
        <taxon>Collembola</taxon>
        <taxon>Symphypleona</taxon>
        <taxon>Sminthuridae</taxon>
        <taxon>Allacma</taxon>
    </lineage>
</organism>
<evidence type="ECO:0000256" key="1">
    <source>
        <dbReference type="SAM" id="SignalP"/>
    </source>
</evidence>
<dbReference type="EMBL" id="CAJVCH010218862">
    <property type="protein sequence ID" value="CAG7731731.1"/>
    <property type="molecule type" value="Genomic_DNA"/>
</dbReference>
<feature type="signal peptide" evidence="1">
    <location>
        <begin position="1"/>
        <end position="36"/>
    </location>
</feature>
<accession>A0A8J2KAL9</accession>
<gene>
    <name evidence="2" type="ORF">AFUS01_LOCUS20305</name>
</gene>
<name>A0A8J2KAL9_9HEXA</name>
<proteinExistence type="predicted"/>
<evidence type="ECO:0000313" key="3">
    <source>
        <dbReference type="Proteomes" id="UP000708208"/>
    </source>
</evidence>
<dbReference type="Proteomes" id="UP000708208">
    <property type="component" value="Unassembled WGS sequence"/>
</dbReference>
<sequence>MQLHYRSTLAEMMSPKMLRFLALIILLVTLARITNAGSKDYNDGECSEDDECKPGLICYMRTCACEGKTMRFSHIKNACIPFDDWIKEDM</sequence>
<keyword evidence="3" id="KW-1185">Reference proteome</keyword>
<comment type="caution">
    <text evidence="2">The sequence shown here is derived from an EMBL/GenBank/DDBJ whole genome shotgun (WGS) entry which is preliminary data.</text>
</comment>
<dbReference type="AlphaFoldDB" id="A0A8J2KAL9"/>